<keyword evidence="4 9" id="KW-0812">Transmembrane</keyword>
<name>A0A0M8MV30_ESCWE</name>
<dbReference type="STRING" id="150374.A0A0M8MV30"/>
<dbReference type="InterPro" id="IPR027538">
    <property type="entry name" value="Get1_fungi"/>
</dbReference>
<comment type="caution">
    <text evidence="12">The sequence shown here is derived from an EMBL/GenBank/DDBJ whole genome shotgun (WGS) entry which is preliminary data.</text>
</comment>
<dbReference type="GO" id="GO:0005789">
    <property type="term" value="C:endoplasmic reticulum membrane"/>
    <property type="evidence" value="ECO:0007669"/>
    <property type="project" value="UniProtKB-SubCell"/>
</dbReference>
<evidence type="ECO:0000256" key="9">
    <source>
        <dbReference type="HAMAP-Rule" id="MF_03113"/>
    </source>
</evidence>
<evidence type="ECO:0000256" key="1">
    <source>
        <dbReference type="ARBA" id="ARBA00004477"/>
    </source>
</evidence>
<comment type="similarity">
    <text evidence="2 9">Belongs to the WRB/GET1 family.</text>
</comment>
<feature type="chain" id="PRO_5005818703" evidence="11">
    <location>
        <begin position="21"/>
        <end position="212"/>
    </location>
</feature>
<evidence type="ECO:0000256" key="8">
    <source>
        <dbReference type="ARBA" id="ARBA00023136"/>
    </source>
</evidence>
<dbReference type="GO" id="GO:0071816">
    <property type="term" value="P:tail-anchored membrane protein insertion into ER membrane"/>
    <property type="evidence" value="ECO:0007669"/>
    <property type="project" value="InterPro"/>
</dbReference>
<keyword evidence="5 9" id="KW-0256">Endoplasmic reticulum</keyword>
<feature type="topological domain" description="Lumenal" evidence="9">
    <location>
        <begin position="1"/>
        <end position="4"/>
    </location>
</feature>
<feature type="coiled-coil region" evidence="9">
    <location>
        <begin position="74"/>
        <end position="101"/>
    </location>
</feature>
<dbReference type="InterPro" id="IPR028945">
    <property type="entry name" value="Get1"/>
</dbReference>
<keyword evidence="13" id="KW-1185">Reference proteome</keyword>
<evidence type="ECO:0000256" key="11">
    <source>
        <dbReference type="SAM" id="SignalP"/>
    </source>
</evidence>
<evidence type="ECO:0000256" key="3">
    <source>
        <dbReference type="ARBA" id="ARBA00022448"/>
    </source>
</evidence>
<dbReference type="OrthoDB" id="69461at2759"/>
<evidence type="ECO:0000256" key="2">
    <source>
        <dbReference type="ARBA" id="ARBA00010799"/>
    </source>
</evidence>
<keyword evidence="6 9" id="KW-1133">Transmembrane helix</keyword>
<feature type="signal peptide" evidence="11">
    <location>
        <begin position="1"/>
        <end position="20"/>
    </location>
</feature>
<feature type="region of interest" description="Disordered" evidence="10">
    <location>
        <begin position="190"/>
        <end position="212"/>
    </location>
</feature>
<comment type="caution">
    <text evidence="9">Lacks conserved residue(s) required for the propagation of feature annotation.</text>
</comment>
<reference evidence="12 13" key="1">
    <citation type="submission" date="2015-07" db="EMBL/GenBank/DDBJ databases">
        <title>The genome of the fungus Escovopsis weberi, a specialized disease agent of ant agriculture.</title>
        <authorList>
            <person name="de Man T.J."/>
            <person name="Stajich J.E."/>
            <person name="Kubicek C.P."/>
            <person name="Chenthamara K."/>
            <person name="Atanasova L."/>
            <person name="Druzhinina I.S."/>
            <person name="Birnbaum S."/>
            <person name="Barribeau S.M."/>
            <person name="Teiling C."/>
            <person name="Suen G."/>
            <person name="Currie C."/>
            <person name="Gerardo N.M."/>
        </authorList>
    </citation>
    <scope>NUCLEOTIDE SEQUENCE [LARGE SCALE GENOMIC DNA]</scope>
</reference>
<dbReference type="GO" id="GO:0043529">
    <property type="term" value="C:GET complex"/>
    <property type="evidence" value="ECO:0007669"/>
    <property type="project" value="InterPro"/>
</dbReference>
<keyword evidence="7 9" id="KW-0175">Coiled coil</keyword>
<feature type="compositionally biased region" description="Low complexity" evidence="10">
    <location>
        <begin position="200"/>
        <end position="212"/>
    </location>
</feature>
<dbReference type="GO" id="GO:0043495">
    <property type="term" value="F:protein-membrane adaptor activity"/>
    <property type="evidence" value="ECO:0007669"/>
    <property type="project" value="TreeGrafter"/>
</dbReference>
<dbReference type="HAMAP" id="MF_03113">
    <property type="entry name" value="Get1"/>
    <property type="match status" value="1"/>
</dbReference>
<proteinExistence type="inferred from homology"/>
<organism evidence="12 13">
    <name type="scientific">Escovopsis weberi</name>
    <dbReference type="NCBI Taxonomy" id="150374"/>
    <lineage>
        <taxon>Eukaryota</taxon>
        <taxon>Fungi</taxon>
        <taxon>Dikarya</taxon>
        <taxon>Ascomycota</taxon>
        <taxon>Pezizomycotina</taxon>
        <taxon>Sordariomycetes</taxon>
        <taxon>Hypocreomycetidae</taxon>
        <taxon>Hypocreales</taxon>
        <taxon>Hypocreaceae</taxon>
        <taxon>Escovopsis</taxon>
    </lineage>
</organism>
<dbReference type="PANTHER" id="PTHR42650:SF1">
    <property type="entry name" value="GUIDED ENTRY OF TAIL-ANCHORED PROTEINS FACTOR 1"/>
    <property type="match status" value="1"/>
</dbReference>
<dbReference type="InterPro" id="IPR029012">
    <property type="entry name" value="Helix_hairpin_bin_sf"/>
</dbReference>
<dbReference type="Pfam" id="PF04420">
    <property type="entry name" value="CHD5"/>
    <property type="match status" value="1"/>
</dbReference>
<dbReference type="FunFam" id="1.10.287.660:FF:000006">
    <property type="entry name" value="Protein GET1"/>
    <property type="match status" value="1"/>
</dbReference>
<evidence type="ECO:0000256" key="5">
    <source>
        <dbReference type="ARBA" id="ARBA00022824"/>
    </source>
</evidence>
<keyword evidence="3 9" id="KW-0813">Transport</keyword>
<dbReference type="EMBL" id="LGSR01000020">
    <property type="protein sequence ID" value="KOS19158.1"/>
    <property type="molecule type" value="Genomic_DNA"/>
</dbReference>
<sequence>MASLLVIVFLIEVAVRLVDAVGASTLNDLLWTAINYLPVSTAKEASRRRALQAEYLKVRRDMNATSSQDEFAKWAKLRRTHDKLLEELEKAKKSSEASRSQFDKYLTTARLLLTRAPQWVLPLWYAKTPIFWLPHGWFPYYAEWLIAFPRAPLGSVSIASWQLACAGAVLLLSDLLGGLVRAVLGRGGAAPAGKEEEKQQQQQQQQAQKQSM</sequence>
<evidence type="ECO:0000256" key="7">
    <source>
        <dbReference type="ARBA" id="ARBA00023054"/>
    </source>
</evidence>
<feature type="topological domain" description="Cytoplasmic" evidence="9">
    <location>
        <begin position="173"/>
        <end position="212"/>
    </location>
</feature>
<dbReference type="AlphaFoldDB" id="A0A0M8MV30"/>
<accession>A0A0M8MV30</accession>
<evidence type="ECO:0000256" key="4">
    <source>
        <dbReference type="ARBA" id="ARBA00022692"/>
    </source>
</evidence>
<evidence type="ECO:0000313" key="12">
    <source>
        <dbReference type="EMBL" id="KOS19158.1"/>
    </source>
</evidence>
<keyword evidence="11" id="KW-0732">Signal</keyword>
<dbReference type="Gene3D" id="1.10.287.660">
    <property type="entry name" value="Helix hairpin bin"/>
    <property type="match status" value="1"/>
</dbReference>
<evidence type="ECO:0000256" key="6">
    <source>
        <dbReference type="ARBA" id="ARBA00022989"/>
    </source>
</evidence>
<dbReference type="PANTHER" id="PTHR42650">
    <property type="entry name" value="TAIL-ANCHORED PROTEIN INSERTION RECEPTOR WRB"/>
    <property type="match status" value="1"/>
</dbReference>
<evidence type="ECO:0000256" key="10">
    <source>
        <dbReference type="SAM" id="MobiDB-lite"/>
    </source>
</evidence>
<protein>
    <submittedName>
        <fullName evidence="12">Protein GET1</fullName>
    </submittedName>
</protein>
<keyword evidence="8 9" id="KW-0472">Membrane</keyword>
<dbReference type="Proteomes" id="UP000053831">
    <property type="component" value="Unassembled WGS sequence"/>
</dbReference>
<gene>
    <name evidence="9" type="primary">GET1</name>
    <name evidence="12" type="ORF">ESCO_001300</name>
</gene>
<evidence type="ECO:0000313" key="13">
    <source>
        <dbReference type="Proteomes" id="UP000053831"/>
    </source>
</evidence>
<comment type="subcellular location">
    <subcellularLocation>
        <location evidence="1">Endoplasmic reticulum membrane</location>
        <topology evidence="1">Multi-pass membrane protein</topology>
    </subcellularLocation>
</comment>